<evidence type="ECO:0000313" key="4">
    <source>
        <dbReference type="EMBL" id="KMM34396.1"/>
    </source>
</evidence>
<dbReference type="Proteomes" id="UP000036166">
    <property type="component" value="Unassembled WGS sequence"/>
</dbReference>
<dbReference type="PIRSF" id="PIRSF018266">
    <property type="entry name" value="FecR"/>
    <property type="match status" value="1"/>
</dbReference>
<organism evidence="4 5">
    <name type="scientific">Parabacteroides goldsteinii</name>
    <dbReference type="NCBI Taxonomy" id="328812"/>
    <lineage>
        <taxon>Bacteria</taxon>
        <taxon>Pseudomonadati</taxon>
        <taxon>Bacteroidota</taxon>
        <taxon>Bacteroidia</taxon>
        <taxon>Bacteroidales</taxon>
        <taxon>Tannerellaceae</taxon>
        <taxon>Parabacteroides</taxon>
    </lineage>
</organism>
<gene>
    <name evidence="4" type="ORF">ACM15_07125</name>
</gene>
<dbReference type="AlphaFoldDB" id="A0A0J6CDR6"/>
<name>A0A0J6CDR6_9BACT</name>
<keyword evidence="1" id="KW-0472">Membrane</keyword>
<dbReference type="InterPro" id="IPR012373">
    <property type="entry name" value="Ferrdict_sens_TM"/>
</dbReference>
<evidence type="ECO:0000259" key="3">
    <source>
        <dbReference type="Pfam" id="PF16344"/>
    </source>
</evidence>
<dbReference type="GO" id="GO:0016989">
    <property type="term" value="F:sigma factor antagonist activity"/>
    <property type="evidence" value="ECO:0007669"/>
    <property type="project" value="TreeGrafter"/>
</dbReference>
<feature type="domain" description="Protein FecR C-terminal" evidence="3">
    <location>
        <begin position="252"/>
        <end position="319"/>
    </location>
</feature>
<sequence>MDERIDKYFQGELKKPERVKLLLEVVRDEELRKQIVEFQNVYTLTGLAPQGADKEAGQQSLQQFMKRQRRMVRRKYLIRSLGYAAAAAILIVSVWITAVSYVDKPDDYVAAQQEFFVPAGQRARIKLPDGTFVWLNAGSVLTYPSIFGEERKVYLKGEGFFDVAKNEKSPFIVSTGTLDIRALGTQFNVFCYPDAGLISTSLIEGSVKVYHPEDEANGVVLKPNQQLVYDRQSFQTIQMKNEDDLLWKDGIYNFKSERLESILKKLELYYDVKIVVKSPEILSYRYTGKFRQRDGVVEILRIIQKIHHFKMSENDERNIVTLYR</sequence>
<accession>A0A0J6CDR6</accession>
<reference evidence="4 5" key="1">
    <citation type="submission" date="2015-06" db="EMBL/GenBank/DDBJ databases">
        <title>Draft Genome Sequence of Parabacteroides goldsteinii with Putative Novel Metallo-Beta-Lactamases Isolated from a Blood Culture from a Human Patient.</title>
        <authorList>
            <person name="Krogh T.J."/>
            <person name="Agergaard C.N."/>
            <person name="Moller-Jensen J."/>
            <person name="Justesen U.S."/>
        </authorList>
    </citation>
    <scope>NUCLEOTIDE SEQUENCE [LARGE SCALE GENOMIC DNA]</scope>
    <source>
        <strain evidence="4 5">910340</strain>
    </source>
</reference>
<evidence type="ECO:0000256" key="1">
    <source>
        <dbReference type="SAM" id="Phobius"/>
    </source>
</evidence>
<dbReference type="Gene3D" id="3.55.50.30">
    <property type="match status" value="1"/>
</dbReference>
<protein>
    <submittedName>
        <fullName evidence="4">Anti-sigma factor</fullName>
    </submittedName>
</protein>
<dbReference type="PANTHER" id="PTHR30273">
    <property type="entry name" value="PERIPLASMIC SIGNAL SENSOR AND SIGMA FACTOR ACTIVATOR FECR-RELATED"/>
    <property type="match status" value="1"/>
</dbReference>
<keyword evidence="1" id="KW-1133">Transmembrane helix</keyword>
<dbReference type="PATRIC" id="fig|328812.4.peg.1700"/>
<dbReference type="RefSeq" id="WP_010802391.1">
    <property type="nucleotide sequence ID" value="NZ_CAJSYT010000001.1"/>
</dbReference>
<comment type="caution">
    <text evidence="4">The sequence shown here is derived from an EMBL/GenBank/DDBJ whole genome shotgun (WGS) entry which is preliminary data.</text>
</comment>
<dbReference type="Pfam" id="PF04773">
    <property type="entry name" value="FecR"/>
    <property type="match status" value="1"/>
</dbReference>
<feature type="transmembrane region" description="Helical" evidence="1">
    <location>
        <begin position="76"/>
        <end position="96"/>
    </location>
</feature>
<evidence type="ECO:0000313" key="5">
    <source>
        <dbReference type="Proteomes" id="UP000036166"/>
    </source>
</evidence>
<dbReference type="Gene3D" id="2.60.120.1440">
    <property type="match status" value="1"/>
</dbReference>
<evidence type="ECO:0000259" key="2">
    <source>
        <dbReference type="Pfam" id="PF04773"/>
    </source>
</evidence>
<feature type="domain" description="FecR protein" evidence="2">
    <location>
        <begin position="118"/>
        <end position="208"/>
    </location>
</feature>
<dbReference type="Pfam" id="PF16344">
    <property type="entry name" value="FecR_C"/>
    <property type="match status" value="1"/>
</dbReference>
<proteinExistence type="predicted"/>
<dbReference type="FunFam" id="2.60.120.1440:FF:000001">
    <property type="entry name" value="Putative anti-sigma factor"/>
    <property type="match status" value="1"/>
</dbReference>
<dbReference type="InterPro" id="IPR006860">
    <property type="entry name" value="FecR"/>
</dbReference>
<dbReference type="InterPro" id="IPR032508">
    <property type="entry name" value="FecR_C"/>
</dbReference>
<dbReference type="PANTHER" id="PTHR30273:SF2">
    <property type="entry name" value="PROTEIN FECR"/>
    <property type="match status" value="1"/>
</dbReference>
<dbReference type="EMBL" id="LFJV01000018">
    <property type="protein sequence ID" value="KMM34396.1"/>
    <property type="molecule type" value="Genomic_DNA"/>
</dbReference>
<keyword evidence="1" id="KW-0812">Transmembrane</keyword>